<evidence type="ECO:0000256" key="2">
    <source>
        <dbReference type="ARBA" id="ARBA00022692"/>
    </source>
</evidence>
<feature type="transmembrane region" description="Helical" evidence="5">
    <location>
        <begin position="185"/>
        <end position="207"/>
    </location>
</feature>
<keyword evidence="3 5" id="KW-1133">Transmembrane helix</keyword>
<evidence type="ECO:0000256" key="4">
    <source>
        <dbReference type="ARBA" id="ARBA00023136"/>
    </source>
</evidence>
<reference evidence="7 8" key="1">
    <citation type="submission" date="2021-05" db="EMBL/GenBank/DDBJ databases">
        <title>Fusibacter ferrireducens sp. nov., an anaerobic, sulfur- and Fe-reducing bacterium isolated from the mangrove sediment.</title>
        <authorList>
            <person name="Qiu D."/>
        </authorList>
    </citation>
    <scope>NUCLEOTIDE SEQUENCE [LARGE SCALE GENOMIC DNA]</scope>
    <source>
        <strain evidence="7 8">DSM 12116</strain>
    </source>
</reference>
<organism evidence="7 8">
    <name type="scientific">Fusibacter paucivorans</name>
    <dbReference type="NCBI Taxonomy" id="76009"/>
    <lineage>
        <taxon>Bacteria</taxon>
        <taxon>Bacillati</taxon>
        <taxon>Bacillota</taxon>
        <taxon>Clostridia</taxon>
        <taxon>Eubacteriales</taxon>
        <taxon>Eubacteriales Family XII. Incertae Sedis</taxon>
        <taxon>Fusibacter</taxon>
    </lineage>
</organism>
<gene>
    <name evidence="7" type="ORF">KHM83_04065</name>
</gene>
<dbReference type="PANTHER" id="PTHR43376">
    <property type="entry name" value="OLIGOPEPTIDE TRANSPORT SYSTEM PERMEASE PROTEIN"/>
    <property type="match status" value="1"/>
</dbReference>
<evidence type="ECO:0000256" key="1">
    <source>
        <dbReference type="ARBA" id="ARBA00004141"/>
    </source>
</evidence>
<comment type="subcellular location">
    <subcellularLocation>
        <location evidence="5">Cell membrane</location>
        <topology evidence="5">Multi-pass membrane protein</topology>
    </subcellularLocation>
    <subcellularLocation>
        <location evidence="1">Membrane</location>
        <topology evidence="1">Multi-pass membrane protein</topology>
    </subcellularLocation>
</comment>
<feature type="transmembrane region" description="Helical" evidence="5">
    <location>
        <begin position="94"/>
        <end position="120"/>
    </location>
</feature>
<dbReference type="InterPro" id="IPR035906">
    <property type="entry name" value="MetI-like_sf"/>
</dbReference>
<keyword evidence="8" id="KW-1185">Reference proteome</keyword>
<feature type="domain" description="ABC transmembrane type-1" evidence="6">
    <location>
        <begin position="94"/>
        <end position="312"/>
    </location>
</feature>
<evidence type="ECO:0000256" key="3">
    <source>
        <dbReference type="ARBA" id="ARBA00022989"/>
    </source>
</evidence>
<comment type="caution">
    <text evidence="7">The sequence shown here is derived from an EMBL/GenBank/DDBJ whole genome shotgun (WGS) entry which is preliminary data.</text>
</comment>
<dbReference type="EMBL" id="JAHBCL010000005">
    <property type="protein sequence ID" value="MBS7525850.1"/>
    <property type="molecule type" value="Genomic_DNA"/>
</dbReference>
<evidence type="ECO:0000259" key="6">
    <source>
        <dbReference type="PROSITE" id="PS50928"/>
    </source>
</evidence>
<dbReference type="InterPro" id="IPR000515">
    <property type="entry name" value="MetI-like"/>
</dbReference>
<keyword evidence="4 5" id="KW-0472">Membrane</keyword>
<dbReference type="Pfam" id="PF00528">
    <property type="entry name" value="BPD_transp_1"/>
    <property type="match status" value="1"/>
</dbReference>
<dbReference type="CDD" id="cd06261">
    <property type="entry name" value="TM_PBP2"/>
    <property type="match status" value="1"/>
</dbReference>
<feature type="transmembrane region" description="Helical" evidence="5">
    <location>
        <begin position="132"/>
        <end position="156"/>
    </location>
</feature>
<comment type="similarity">
    <text evidence="5">Belongs to the binding-protein-dependent transport system permease family.</text>
</comment>
<dbReference type="RefSeq" id="WP_213235634.1">
    <property type="nucleotide sequence ID" value="NZ_JAHBCL010000005.1"/>
</dbReference>
<accession>A0ABS5PKZ7</accession>
<dbReference type="Gene3D" id="1.10.3720.10">
    <property type="entry name" value="MetI-like"/>
    <property type="match status" value="1"/>
</dbReference>
<evidence type="ECO:0000313" key="7">
    <source>
        <dbReference type="EMBL" id="MBS7525850.1"/>
    </source>
</evidence>
<feature type="transmembrane region" description="Helical" evidence="5">
    <location>
        <begin position="287"/>
        <end position="308"/>
    </location>
</feature>
<feature type="transmembrane region" description="Helical" evidence="5">
    <location>
        <begin position="234"/>
        <end position="253"/>
    </location>
</feature>
<proteinExistence type="inferred from homology"/>
<protein>
    <submittedName>
        <fullName evidence="7">ABC transporter permease</fullName>
    </submittedName>
</protein>
<dbReference type="PROSITE" id="PS50928">
    <property type="entry name" value="ABC_TM1"/>
    <property type="match status" value="1"/>
</dbReference>
<sequence length="324" mass="36353">MWQKIVGTLIVVLVLNFFLPRIMPGDPFNFISVEEGSVTVTLTEDQIAHYHAYYGMDKPMLEQFTTYISRTLRGDLGISIYYNRPVSEMIGERLIWTLLLVISALGISSLFGSALGLISAYHARESSILDDLLLRMMTILSEIPDFIIGLALLIYFGAHLKWFPLAGATTAFAVYDSAFDAFRDYVHHAALPCLTLSLSSIGDFYLLSRQSAVSVLTEPYILTARAKGLRKRRLIFHHVLANAISPILARIFMKMGGMLSGAVLVEVVFAYPGIGKLMREAVSMRDYVLIQGIFFYVAVLILIFNTAADMIFKKMKQRGFHEKL</sequence>
<dbReference type="SUPFAM" id="SSF161098">
    <property type="entry name" value="MetI-like"/>
    <property type="match status" value="1"/>
</dbReference>
<keyword evidence="2 5" id="KW-0812">Transmembrane</keyword>
<feature type="transmembrane region" description="Helical" evidence="5">
    <location>
        <begin position="5"/>
        <end position="23"/>
    </location>
</feature>
<name>A0ABS5PKZ7_9FIRM</name>
<evidence type="ECO:0000313" key="8">
    <source>
        <dbReference type="Proteomes" id="UP000746471"/>
    </source>
</evidence>
<dbReference type="PANTHER" id="PTHR43376:SF1">
    <property type="entry name" value="OLIGOPEPTIDE TRANSPORT SYSTEM PERMEASE PROTEIN"/>
    <property type="match status" value="1"/>
</dbReference>
<evidence type="ECO:0000256" key="5">
    <source>
        <dbReference type="RuleBase" id="RU363032"/>
    </source>
</evidence>
<keyword evidence="5" id="KW-0813">Transport</keyword>
<dbReference type="Proteomes" id="UP000746471">
    <property type="component" value="Unassembled WGS sequence"/>
</dbReference>